<evidence type="ECO:0000256" key="1">
    <source>
        <dbReference type="ARBA" id="ARBA00007118"/>
    </source>
</evidence>
<dbReference type="InterPro" id="IPR000415">
    <property type="entry name" value="Nitroreductase-like"/>
</dbReference>
<proteinExistence type="inferred from homology"/>
<dbReference type="SUPFAM" id="SSF55469">
    <property type="entry name" value="FMN-dependent nitroreductase-like"/>
    <property type="match status" value="1"/>
</dbReference>
<comment type="similarity">
    <text evidence="1">Belongs to the nitroreductase family.</text>
</comment>
<reference evidence="6" key="1">
    <citation type="submission" date="2020-05" db="EMBL/GenBank/DDBJ databases">
        <authorList>
            <person name="Chiriac C."/>
            <person name="Salcher M."/>
            <person name="Ghai R."/>
            <person name="Kavagutti S V."/>
        </authorList>
    </citation>
    <scope>NUCLEOTIDE SEQUENCE</scope>
</reference>
<dbReference type="PANTHER" id="PTHR43673:SF10">
    <property type="entry name" value="NADH DEHYDROGENASE_NAD(P)H NITROREDUCTASE XCC3605-RELATED"/>
    <property type="match status" value="1"/>
</dbReference>
<keyword evidence="2" id="KW-0560">Oxidoreductase</keyword>
<dbReference type="EMBL" id="CAEZYY010000006">
    <property type="protein sequence ID" value="CAB4746034.1"/>
    <property type="molecule type" value="Genomic_DNA"/>
</dbReference>
<gene>
    <name evidence="5" type="ORF">UFOPK2602_00243</name>
    <name evidence="6" type="ORF">UFOPK2806_00712</name>
    <name evidence="7" type="ORF">UFOPK3417_00756</name>
    <name evidence="8" type="ORF">UFOPK3954_01286</name>
</gene>
<dbReference type="EMBL" id="CAEZXX010000008">
    <property type="protein sequence ID" value="CAB4695070.1"/>
    <property type="molecule type" value="Genomic_DNA"/>
</dbReference>
<dbReference type="Gene3D" id="3.40.109.10">
    <property type="entry name" value="NADH Oxidase"/>
    <property type="match status" value="1"/>
</dbReference>
<dbReference type="EMBL" id="CAFBLR010000056">
    <property type="protein sequence ID" value="CAB4871233.1"/>
    <property type="molecule type" value="Genomic_DNA"/>
</dbReference>
<accession>A0A6J6TGU1</accession>
<dbReference type="AlphaFoldDB" id="A0A6J6TGU1"/>
<feature type="domain" description="Nitroreductase" evidence="4">
    <location>
        <begin position="35"/>
        <end position="206"/>
    </location>
</feature>
<evidence type="ECO:0000256" key="2">
    <source>
        <dbReference type="ARBA" id="ARBA00023002"/>
    </source>
</evidence>
<dbReference type="Pfam" id="PF00881">
    <property type="entry name" value="Nitroreductase"/>
    <property type="match status" value="1"/>
</dbReference>
<evidence type="ECO:0000313" key="8">
    <source>
        <dbReference type="EMBL" id="CAB4993052.1"/>
    </source>
</evidence>
<sequence length="256" mass="27607">MTGNQSGEPHVPANHLASAPLPADTVGLLEGLNTTRAIRRYHDEPVPAEVLRAILFAATRAPTGSNRQQFRFITLTDGPKAHAAKELIAGAARDLWKRKQDNDGYQTGSGLVENSPKARMAAAMQDYVDHFDRVPALVLPCLIRYREPSSFEGSSVYPACQNILLAARALGYGGVLTGFQAFVESELRSLLDIPDNVFVAATITLGRPVGHHGPVRRRPIGELVYGEGWGEVPTWAVDPPGTSHTAAGPKNPKPTY</sequence>
<evidence type="ECO:0000256" key="3">
    <source>
        <dbReference type="SAM" id="MobiDB-lite"/>
    </source>
</evidence>
<dbReference type="InterPro" id="IPR029479">
    <property type="entry name" value="Nitroreductase"/>
</dbReference>
<evidence type="ECO:0000259" key="4">
    <source>
        <dbReference type="Pfam" id="PF00881"/>
    </source>
</evidence>
<dbReference type="EMBL" id="CAFBON010000126">
    <property type="protein sequence ID" value="CAB4993052.1"/>
    <property type="molecule type" value="Genomic_DNA"/>
</dbReference>
<dbReference type="GO" id="GO:0016491">
    <property type="term" value="F:oxidoreductase activity"/>
    <property type="evidence" value="ECO:0007669"/>
    <property type="project" value="UniProtKB-KW"/>
</dbReference>
<dbReference type="PANTHER" id="PTHR43673">
    <property type="entry name" value="NAD(P)H NITROREDUCTASE YDGI-RELATED"/>
    <property type="match status" value="1"/>
</dbReference>
<evidence type="ECO:0000313" key="7">
    <source>
        <dbReference type="EMBL" id="CAB4871233.1"/>
    </source>
</evidence>
<feature type="region of interest" description="Disordered" evidence="3">
    <location>
        <begin position="236"/>
        <end position="256"/>
    </location>
</feature>
<protein>
    <submittedName>
        <fullName evidence="6">Unannotated protein</fullName>
    </submittedName>
</protein>
<name>A0A6J6TGU1_9ZZZZ</name>
<organism evidence="6">
    <name type="scientific">freshwater metagenome</name>
    <dbReference type="NCBI Taxonomy" id="449393"/>
    <lineage>
        <taxon>unclassified sequences</taxon>
        <taxon>metagenomes</taxon>
        <taxon>ecological metagenomes</taxon>
    </lineage>
</organism>
<evidence type="ECO:0000313" key="6">
    <source>
        <dbReference type="EMBL" id="CAB4746034.1"/>
    </source>
</evidence>
<evidence type="ECO:0000313" key="5">
    <source>
        <dbReference type="EMBL" id="CAB4695070.1"/>
    </source>
</evidence>